<protein>
    <submittedName>
        <fullName evidence="1">Kinase-like protein</fullName>
    </submittedName>
</protein>
<dbReference type="EMBL" id="AORZ01000049">
    <property type="protein sequence ID" value="EME99412.1"/>
    <property type="molecule type" value="Genomic_DNA"/>
</dbReference>
<keyword evidence="1" id="KW-0808">Transferase</keyword>
<dbReference type="RefSeq" id="WP_004946355.1">
    <property type="nucleotide sequence ID" value="NZ_AORZ01000049.1"/>
</dbReference>
<comment type="caution">
    <text evidence="1">The sequence shown here is derived from an EMBL/GenBank/DDBJ whole genome shotgun (WGS) entry which is preliminary data.</text>
</comment>
<proteinExistence type="predicted"/>
<evidence type="ECO:0000313" key="2">
    <source>
        <dbReference type="Proteomes" id="UP000011740"/>
    </source>
</evidence>
<accession>M3B0I8</accession>
<dbReference type="STRING" id="1223523.H340_16476"/>
<dbReference type="GO" id="GO:0016301">
    <property type="term" value="F:kinase activity"/>
    <property type="evidence" value="ECO:0007669"/>
    <property type="project" value="UniProtKB-KW"/>
</dbReference>
<name>M3B0I8_STRM1</name>
<evidence type="ECO:0000313" key="1">
    <source>
        <dbReference type="EMBL" id="EME99412.1"/>
    </source>
</evidence>
<gene>
    <name evidence="1" type="ORF">H340_16476</name>
</gene>
<dbReference type="InterPro" id="IPR027417">
    <property type="entry name" value="P-loop_NTPase"/>
</dbReference>
<dbReference type="eggNOG" id="COG4240">
    <property type="taxonomic scope" value="Bacteria"/>
</dbReference>
<reference evidence="1 2" key="1">
    <citation type="journal article" date="2013" name="Genome Announc.">
        <title>Whole-Genome Shotgun Assembly and Analysis of the Genome of Streptomyces mobaraensis DSM 40847, a Strain for Industrial Production of Microbial Transglutaminase.</title>
        <authorList>
            <person name="Yang H."/>
            <person name="He T."/>
            <person name="Wu W."/>
            <person name="Zhu W."/>
            <person name="Lu B."/>
            <person name="Sun W."/>
        </authorList>
    </citation>
    <scope>NUCLEOTIDE SEQUENCE [LARGE SCALE GENOMIC DNA]</scope>
    <source>
        <strain evidence="1 2">DSM 40847</strain>
    </source>
</reference>
<dbReference type="PATRIC" id="fig|1223523.3.peg.3375"/>
<dbReference type="AlphaFoldDB" id="M3B0I8"/>
<organism evidence="1 2">
    <name type="scientific">Streptomyces mobaraensis (strain ATCC 29032 / DSM 40847 / JCM 4168 / NBRC 13819 / NCIMB 11159 / IPCR 16-22)</name>
    <dbReference type="NCBI Taxonomy" id="1223523"/>
    <lineage>
        <taxon>Bacteria</taxon>
        <taxon>Bacillati</taxon>
        <taxon>Actinomycetota</taxon>
        <taxon>Actinomycetes</taxon>
        <taxon>Kitasatosporales</taxon>
        <taxon>Streptomycetaceae</taxon>
        <taxon>Streptomyces</taxon>
    </lineage>
</organism>
<dbReference type="SUPFAM" id="SSF52540">
    <property type="entry name" value="P-loop containing nucleoside triphosphate hydrolases"/>
    <property type="match status" value="1"/>
</dbReference>
<dbReference type="Gene3D" id="3.40.50.300">
    <property type="entry name" value="P-loop containing nucleotide triphosphate hydrolases"/>
    <property type="match status" value="1"/>
</dbReference>
<keyword evidence="1" id="KW-0418">Kinase</keyword>
<dbReference type="Proteomes" id="UP000011740">
    <property type="component" value="Unassembled WGS sequence"/>
</dbReference>
<sequence length="423" mass="47724">MTPTAARTHDDVVQEIRDWSTRPPGAGIGAALAFLLSDRAQTALHALRTLGDERFDAVAAHHREAVDAHLGPVLLRIAEGRPVGEEAFRALAAATRDDPLQAVFAPARNPVPPEAVALERIRLLRRVWEPFAAWWNGYFTDAEPPVADLWRLYLPFARWIVREKRIRRSGELFVVGFNGSPGAGKTVLTNALAVVLDHLLDRGSEGRAVARSGDDWYLGRAAREPLRRLGYDPGVPGVPNRSLPGTHDLGRLLADLRAMERSTEHGTLRLRGFDKRNDDRSTDPDRCLEVRGRVGVFLFDLWFAGAETDVDPAALPDGLPRRVAEHLRGWRPVFDRMDALWAFEWPSFEQMVREREAQERLAERRDGGRGMDGEQIRAFMRYMTERSWDRRTTSPVPPDAAITFRAWRDTRHRVIAVRRGGRA</sequence>